<keyword evidence="5" id="KW-1185">Reference proteome</keyword>
<dbReference type="RefSeq" id="XP_001599111.2">
    <property type="nucleotide sequence ID" value="XM_001599061.5"/>
</dbReference>
<evidence type="ECO:0000256" key="1">
    <source>
        <dbReference type="ARBA" id="ARBA00006215"/>
    </source>
</evidence>
<dbReference type="EnsemblMetazoa" id="XM_032601449">
    <property type="protein sequence ID" value="XP_032457340"/>
    <property type="gene ID" value="LOC100113792"/>
</dbReference>
<protein>
    <recommendedName>
        <fullName evidence="3">Spermatogenesis-associated protein 6 N-terminal domain-containing protein</fullName>
    </recommendedName>
</protein>
<dbReference type="OrthoDB" id="5963614at2759"/>
<evidence type="ECO:0000259" key="3">
    <source>
        <dbReference type="Pfam" id="PF14909"/>
    </source>
</evidence>
<dbReference type="Pfam" id="PF14909">
    <property type="entry name" value="SPATA6"/>
    <property type="match status" value="1"/>
</dbReference>
<dbReference type="EnsemblMetazoa" id="XM_001599061">
    <property type="protein sequence ID" value="XP_001599111"/>
    <property type="gene ID" value="LOC100113792"/>
</dbReference>
<dbReference type="Proteomes" id="UP000002358">
    <property type="component" value="Unassembled WGS sequence"/>
</dbReference>
<dbReference type="InterPro" id="IPR032732">
    <property type="entry name" value="SPATA6_N"/>
</dbReference>
<dbReference type="GO" id="GO:0120212">
    <property type="term" value="C:sperm head-tail coupling apparatus"/>
    <property type="evidence" value="ECO:0007669"/>
    <property type="project" value="InterPro"/>
</dbReference>
<dbReference type="GO" id="GO:0007283">
    <property type="term" value="P:spermatogenesis"/>
    <property type="evidence" value="ECO:0007669"/>
    <property type="project" value="InterPro"/>
</dbReference>
<dbReference type="SMR" id="A0A7M7Q065"/>
<comment type="similarity">
    <text evidence="1">Belongs to the SPATA6 family.</text>
</comment>
<reference evidence="4" key="1">
    <citation type="submission" date="2021-01" db="UniProtKB">
        <authorList>
            <consortium name="EnsemblMetazoa"/>
        </authorList>
    </citation>
    <scope>IDENTIFICATION</scope>
</reference>
<dbReference type="InterPro" id="IPR042769">
    <property type="entry name" value="SPATA6_fam"/>
</dbReference>
<sequence length="465" mass="52819">MVGRAFSVKIDLDLHAVTCPGVWLCPNGKVALQINIFDSCIATHRLTPIFPLLYHNKFTFKKIFTTVTTLAELEKKLAEEYIFAELIQCSPTANRNVSLATFETNLVDLLYPVPCFKGLLAGVDVDLLMEPSTFFPGILAPKIEVSTRTTIEEVTNFHVRSSDGHVINPKIINSMNQRCIHKKKDPPPKQRIIRQKRVCHTGQGKLNNYICRCCRRQGTTEEGNCNCDAYNDSLRSSKDQCYLATSKRRQICSCTSPVKLTSARNYNVCNDAHILDSCPICLKYKCYFSNRKIDANNLSKLCDVTNCQNPYNKHVQSTTKLLSGMNCNTIKNCRKNVSKFSNDIDSLNLQNDMKSSNHKSCDGDTCCKSSSLENCKNSSIYRSNSAPSLQDDPTTSILLAKMRQLERTKERLNYANCANRYSDHNLSCKDVQNNESRKGFYKNLEKFYKRMYKQAKQRAQDLNET</sequence>
<dbReference type="RefSeq" id="XP_031778243.1">
    <property type="nucleotide sequence ID" value="XM_031922383.1"/>
</dbReference>
<dbReference type="GeneID" id="100113792"/>
<evidence type="ECO:0000313" key="4">
    <source>
        <dbReference type="EnsemblMetazoa" id="XP_031778243"/>
    </source>
</evidence>
<evidence type="ECO:0000256" key="2">
    <source>
        <dbReference type="ARBA" id="ARBA00022553"/>
    </source>
</evidence>
<dbReference type="GO" id="GO:0032027">
    <property type="term" value="F:myosin light chain binding"/>
    <property type="evidence" value="ECO:0007669"/>
    <property type="project" value="InterPro"/>
</dbReference>
<evidence type="ECO:0000313" key="5">
    <source>
        <dbReference type="Proteomes" id="UP000002358"/>
    </source>
</evidence>
<dbReference type="PANTHER" id="PTHR16435">
    <property type="entry name" value="SPERMATOGENESIS-ASSOCIATED PROTEIN 6 SPATA6"/>
    <property type="match status" value="1"/>
</dbReference>
<dbReference type="PANTHER" id="PTHR16435:SF6">
    <property type="entry name" value="IP09370P"/>
    <property type="match status" value="1"/>
</dbReference>
<name>A0A7M7Q065_NASVI</name>
<dbReference type="RefSeq" id="XP_032457340.1">
    <property type="nucleotide sequence ID" value="XM_032601449.1"/>
</dbReference>
<proteinExistence type="inferred from homology"/>
<feature type="domain" description="Spermatogenesis-associated protein 6 N-terminal" evidence="3">
    <location>
        <begin position="10"/>
        <end position="151"/>
    </location>
</feature>
<dbReference type="EnsemblMetazoa" id="XM_031922383">
    <property type="protein sequence ID" value="XP_031778243"/>
    <property type="gene ID" value="LOC100113792"/>
</dbReference>
<accession>A0A7M7Q065</accession>
<dbReference type="KEGG" id="nvi:100113792"/>
<keyword evidence="2" id="KW-0597">Phosphoprotein</keyword>
<dbReference type="InParanoid" id="A0A7M7Q065"/>
<dbReference type="AlphaFoldDB" id="A0A7M7Q065"/>
<organism evidence="4 5">
    <name type="scientific">Nasonia vitripennis</name>
    <name type="common">Parasitic wasp</name>
    <dbReference type="NCBI Taxonomy" id="7425"/>
    <lineage>
        <taxon>Eukaryota</taxon>
        <taxon>Metazoa</taxon>
        <taxon>Ecdysozoa</taxon>
        <taxon>Arthropoda</taxon>
        <taxon>Hexapoda</taxon>
        <taxon>Insecta</taxon>
        <taxon>Pterygota</taxon>
        <taxon>Neoptera</taxon>
        <taxon>Endopterygota</taxon>
        <taxon>Hymenoptera</taxon>
        <taxon>Apocrita</taxon>
        <taxon>Proctotrupomorpha</taxon>
        <taxon>Chalcidoidea</taxon>
        <taxon>Pteromalidae</taxon>
        <taxon>Pteromalinae</taxon>
        <taxon>Nasonia</taxon>
    </lineage>
</organism>